<feature type="compositionally biased region" description="Low complexity" evidence="1">
    <location>
        <begin position="24"/>
        <end position="42"/>
    </location>
</feature>
<dbReference type="AlphaFoldDB" id="A0ABD0PLU2"/>
<comment type="caution">
    <text evidence="2">The sequence shown here is derived from an EMBL/GenBank/DDBJ whole genome shotgun (WGS) entry which is preliminary data.</text>
</comment>
<name>A0ABD0PLU2_CIRMR</name>
<reference evidence="2 3" key="1">
    <citation type="submission" date="2024-05" db="EMBL/GenBank/DDBJ databases">
        <title>Genome sequencing and assembly of Indian major carp, Cirrhinus mrigala (Hamilton, 1822).</title>
        <authorList>
            <person name="Mohindra V."/>
            <person name="Chowdhury L.M."/>
            <person name="Lal K."/>
            <person name="Jena J.K."/>
        </authorList>
    </citation>
    <scope>NUCLEOTIDE SEQUENCE [LARGE SCALE GENOMIC DNA]</scope>
    <source>
        <strain evidence="2">CM1030</strain>
        <tissue evidence="2">Blood</tissue>
    </source>
</reference>
<keyword evidence="3" id="KW-1185">Reference proteome</keyword>
<evidence type="ECO:0000313" key="2">
    <source>
        <dbReference type="EMBL" id="KAL0174792.1"/>
    </source>
</evidence>
<dbReference type="EMBL" id="JAMKFB020000015">
    <property type="protein sequence ID" value="KAL0174792.1"/>
    <property type="molecule type" value="Genomic_DNA"/>
</dbReference>
<evidence type="ECO:0000256" key="1">
    <source>
        <dbReference type="SAM" id="MobiDB-lite"/>
    </source>
</evidence>
<feature type="non-terminal residue" evidence="2">
    <location>
        <position position="1"/>
    </location>
</feature>
<feature type="region of interest" description="Disordered" evidence="1">
    <location>
        <begin position="20"/>
        <end position="59"/>
    </location>
</feature>
<organism evidence="2 3">
    <name type="scientific">Cirrhinus mrigala</name>
    <name type="common">Mrigala</name>
    <dbReference type="NCBI Taxonomy" id="683832"/>
    <lineage>
        <taxon>Eukaryota</taxon>
        <taxon>Metazoa</taxon>
        <taxon>Chordata</taxon>
        <taxon>Craniata</taxon>
        <taxon>Vertebrata</taxon>
        <taxon>Euteleostomi</taxon>
        <taxon>Actinopterygii</taxon>
        <taxon>Neopterygii</taxon>
        <taxon>Teleostei</taxon>
        <taxon>Ostariophysi</taxon>
        <taxon>Cypriniformes</taxon>
        <taxon>Cyprinidae</taxon>
        <taxon>Labeoninae</taxon>
        <taxon>Labeonini</taxon>
        <taxon>Cirrhinus</taxon>
    </lineage>
</organism>
<gene>
    <name evidence="2" type="ORF">M9458_030760</name>
</gene>
<proteinExistence type="predicted"/>
<protein>
    <submittedName>
        <fullName evidence="2">Uncharacterized protein</fullName>
    </submittedName>
</protein>
<accession>A0ABD0PLU2</accession>
<sequence>IPGLPPEFMQAIVHQVTQQAMAMANAASTGQQGQQTTPPAANISSGSTPAPMPPYPPQARVVFTRPSFTHRMASPAFTTRGATINLRTAVPPMMGQQPGQ</sequence>
<feature type="non-terminal residue" evidence="2">
    <location>
        <position position="100"/>
    </location>
</feature>
<dbReference type="Proteomes" id="UP001529510">
    <property type="component" value="Unassembled WGS sequence"/>
</dbReference>
<evidence type="ECO:0000313" key="3">
    <source>
        <dbReference type="Proteomes" id="UP001529510"/>
    </source>
</evidence>